<protein>
    <recommendedName>
        <fullName evidence="2">histidine kinase</fullName>
        <ecNumber evidence="2">2.7.13.3</ecNumber>
    </recommendedName>
</protein>
<dbReference type="Pfam" id="PF00072">
    <property type="entry name" value="Response_reg"/>
    <property type="match status" value="1"/>
</dbReference>
<dbReference type="Gene3D" id="1.10.287.130">
    <property type="match status" value="1"/>
</dbReference>
<proteinExistence type="predicted"/>
<dbReference type="InterPro" id="IPR035965">
    <property type="entry name" value="PAS-like_dom_sf"/>
</dbReference>
<dbReference type="Pfam" id="PF12860">
    <property type="entry name" value="PAS_7"/>
    <property type="match status" value="1"/>
</dbReference>
<dbReference type="SUPFAM" id="SSF55785">
    <property type="entry name" value="PYP-like sensor domain (PAS domain)"/>
    <property type="match status" value="1"/>
</dbReference>
<keyword evidence="3" id="KW-0597">Phosphoprotein</keyword>
<keyword evidence="8" id="KW-1185">Reference proteome</keyword>
<dbReference type="PROSITE" id="PS50110">
    <property type="entry name" value="RESPONSE_REGULATORY"/>
    <property type="match status" value="1"/>
</dbReference>
<keyword evidence="4" id="KW-0175">Coiled coil</keyword>
<dbReference type="InterPro" id="IPR005467">
    <property type="entry name" value="His_kinase_dom"/>
</dbReference>
<dbReference type="Gene3D" id="3.30.565.10">
    <property type="entry name" value="Histidine kinase-like ATPase, C-terminal domain"/>
    <property type="match status" value="1"/>
</dbReference>
<gene>
    <name evidence="7" type="ORF">ATO3_08080</name>
</gene>
<keyword evidence="7" id="KW-0418">Kinase</keyword>
<feature type="coiled-coil region" evidence="4">
    <location>
        <begin position="139"/>
        <end position="187"/>
    </location>
</feature>
<dbReference type="PANTHER" id="PTHR43065:SF42">
    <property type="entry name" value="TWO-COMPONENT SENSOR PPRA"/>
    <property type="match status" value="1"/>
</dbReference>
<dbReference type="SUPFAM" id="SSF47384">
    <property type="entry name" value="Homodimeric domain of signal transducing histidine kinase"/>
    <property type="match status" value="1"/>
</dbReference>
<dbReference type="SUPFAM" id="SSF55874">
    <property type="entry name" value="ATPase domain of HSP90 chaperone/DNA topoisomerase II/histidine kinase"/>
    <property type="match status" value="1"/>
</dbReference>
<dbReference type="SMART" id="SM00387">
    <property type="entry name" value="HATPase_c"/>
    <property type="match status" value="1"/>
</dbReference>
<dbReference type="EMBL" id="AQQR01000002">
    <property type="protein sequence ID" value="OWU76192.1"/>
    <property type="molecule type" value="Genomic_DNA"/>
</dbReference>
<sequence length="635" mass="68520">MSPDRTEQKTNALATAGLNLIAQALSIYDADLRLALSNRRFQVMFDLPDALVAPGARFEDTIRHLATTGEYGPVEDIERFVAVRVEQARAFAPHYMERTRSNGRTISVEGAPLPQGGWVTVYTDITPVKETELLLRARSEELSERLVAHTEELSQTNRKLAATNAALEEAQRELTEIEARTRLTTEMMPAHIAHVDRTGHYTYSNQRLSRVLPGRPSTILGMHISDALGASAFAAIEPHLARAFAGAESLFEFTDALSERRIRVAFTPDEFGGVYILSMDITEETQARVALQQERRRAMAAQLTSGLAHDFSNLLTIILAMQSKLERQDLTPEAAGMVEATKAAARRGGRLLNRIADMTGPAALRPEPTDLHQLLQDLKILADPALPQGVGLSVVDMMPGGRVMLDPGRLQDSLLNLVLNARDACGLNGQVAVSAHLAGDAWIEISVTDTGPGFSPDALARALHPFFTTKGGEGSGLGLPMVYDMVKSTGGRLDLSNTPTGARVTMRLPHRPAPDRPEGLVLLVEDNADLRTSVREMLTELGLAVIEAGAVAEARALAESLSGIAFVLSDLRLAGEETGLDLAETATATGARLLFMTSLPQDDPLRRAAAARAPVLAKPFTRNRLARALIGEAAA</sequence>
<feature type="modified residue" description="4-aspartylphosphate" evidence="3">
    <location>
        <position position="570"/>
    </location>
</feature>
<evidence type="ECO:0000256" key="4">
    <source>
        <dbReference type="SAM" id="Coils"/>
    </source>
</evidence>
<evidence type="ECO:0000256" key="2">
    <source>
        <dbReference type="ARBA" id="ARBA00012438"/>
    </source>
</evidence>
<dbReference type="Gene3D" id="3.40.50.2300">
    <property type="match status" value="1"/>
</dbReference>
<evidence type="ECO:0000256" key="3">
    <source>
        <dbReference type="PROSITE-ProRule" id="PRU00169"/>
    </source>
</evidence>
<dbReference type="Gene3D" id="3.30.450.20">
    <property type="entry name" value="PAS domain"/>
    <property type="match status" value="2"/>
</dbReference>
<evidence type="ECO:0000259" key="6">
    <source>
        <dbReference type="PROSITE" id="PS50110"/>
    </source>
</evidence>
<dbReference type="GO" id="GO:0000155">
    <property type="term" value="F:phosphorelay sensor kinase activity"/>
    <property type="evidence" value="ECO:0007669"/>
    <property type="project" value="InterPro"/>
</dbReference>
<dbReference type="PRINTS" id="PR00344">
    <property type="entry name" value="BCTRLSENSOR"/>
</dbReference>
<feature type="domain" description="Histidine kinase" evidence="5">
    <location>
        <begin position="306"/>
        <end position="512"/>
    </location>
</feature>
<dbReference type="InterPro" id="IPR011006">
    <property type="entry name" value="CheY-like_superfamily"/>
</dbReference>
<evidence type="ECO:0000313" key="7">
    <source>
        <dbReference type="EMBL" id="OWU76192.1"/>
    </source>
</evidence>
<evidence type="ECO:0000256" key="1">
    <source>
        <dbReference type="ARBA" id="ARBA00000085"/>
    </source>
</evidence>
<name>A0A225NPC8_9RHOB</name>
<dbReference type="InterPro" id="IPR013656">
    <property type="entry name" value="PAS_4"/>
</dbReference>
<accession>A0A225NPC8</accession>
<dbReference type="InterPro" id="IPR001789">
    <property type="entry name" value="Sig_transdc_resp-reg_receiver"/>
</dbReference>
<evidence type="ECO:0000313" key="8">
    <source>
        <dbReference type="Proteomes" id="UP000215377"/>
    </source>
</evidence>
<evidence type="ECO:0000259" key="5">
    <source>
        <dbReference type="PROSITE" id="PS50109"/>
    </source>
</evidence>
<comment type="caution">
    <text evidence="7">The sequence shown here is derived from an EMBL/GenBank/DDBJ whole genome shotgun (WGS) entry which is preliminary data.</text>
</comment>
<dbReference type="SMART" id="SM00448">
    <property type="entry name" value="REC"/>
    <property type="match status" value="1"/>
</dbReference>
<organism evidence="7 8">
    <name type="scientific">Marinibacterium profundimaris</name>
    <dbReference type="NCBI Taxonomy" id="1679460"/>
    <lineage>
        <taxon>Bacteria</taxon>
        <taxon>Pseudomonadati</taxon>
        <taxon>Pseudomonadota</taxon>
        <taxon>Alphaproteobacteria</taxon>
        <taxon>Rhodobacterales</taxon>
        <taxon>Paracoccaceae</taxon>
        <taxon>Marinibacterium</taxon>
    </lineage>
</organism>
<dbReference type="PROSITE" id="PS50109">
    <property type="entry name" value="HIS_KIN"/>
    <property type="match status" value="1"/>
</dbReference>
<dbReference type="Pfam" id="PF08448">
    <property type="entry name" value="PAS_4"/>
    <property type="match status" value="1"/>
</dbReference>
<dbReference type="InterPro" id="IPR036097">
    <property type="entry name" value="HisK_dim/P_sf"/>
</dbReference>
<dbReference type="InterPro" id="IPR003594">
    <property type="entry name" value="HATPase_dom"/>
</dbReference>
<dbReference type="AlphaFoldDB" id="A0A225NPC8"/>
<dbReference type="Pfam" id="PF02518">
    <property type="entry name" value="HATPase_c"/>
    <property type="match status" value="1"/>
</dbReference>
<dbReference type="EC" id="2.7.13.3" evidence="2"/>
<dbReference type="SUPFAM" id="SSF52172">
    <property type="entry name" value="CheY-like"/>
    <property type="match status" value="1"/>
</dbReference>
<keyword evidence="7" id="KW-0808">Transferase</keyword>
<dbReference type="Proteomes" id="UP000215377">
    <property type="component" value="Unassembled WGS sequence"/>
</dbReference>
<dbReference type="PANTHER" id="PTHR43065">
    <property type="entry name" value="SENSOR HISTIDINE KINASE"/>
    <property type="match status" value="1"/>
</dbReference>
<reference evidence="7 8" key="1">
    <citation type="submission" date="2013-04" db="EMBL/GenBank/DDBJ databases">
        <title>Oceanicola sp. 22II1-22F33 Genome Sequencing.</title>
        <authorList>
            <person name="Lai Q."/>
            <person name="Li G."/>
            <person name="Shao Z."/>
        </authorList>
    </citation>
    <scope>NUCLEOTIDE SEQUENCE [LARGE SCALE GENOMIC DNA]</scope>
    <source>
        <strain evidence="7 8">22II1-22F33</strain>
    </source>
</reference>
<dbReference type="InterPro" id="IPR004358">
    <property type="entry name" value="Sig_transdc_His_kin-like_C"/>
</dbReference>
<comment type="catalytic activity">
    <reaction evidence="1">
        <text>ATP + protein L-histidine = ADP + protein N-phospho-L-histidine.</text>
        <dbReference type="EC" id="2.7.13.3"/>
    </reaction>
</comment>
<dbReference type="InterPro" id="IPR036890">
    <property type="entry name" value="HATPase_C_sf"/>
</dbReference>
<feature type="domain" description="Response regulatory" evidence="6">
    <location>
        <begin position="520"/>
        <end position="633"/>
    </location>
</feature>